<dbReference type="EMBL" id="CP101118">
    <property type="protein sequence ID" value="WZF87272.1"/>
    <property type="molecule type" value="Genomic_DNA"/>
</dbReference>
<dbReference type="RefSeq" id="WP_117618930.1">
    <property type="nucleotide sequence ID" value="NZ_CP101118.1"/>
</dbReference>
<protein>
    <submittedName>
        <fullName evidence="1">Uncharacterized protein</fullName>
    </submittedName>
</protein>
<reference evidence="1 2" key="1">
    <citation type="submission" date="2022-07" db="EMBL/GenBank/DDBJ databases">
        <title>A copper resistant bacterium isolated from sediment samples of deep sea hydrothermal areas.</title>
        <authorList>
            <person name="Zeng X."/>
        </authorList>
    </citation>
    <scope>NUCLEOTIDE SEQUENCE [LARGE SCALE GENOMIC DNA]</scope>
    <source>
        <strain evidence="2">CuT 6</strain>
    </source>
</reference>
<gene>
    <name evidence="1" type="ORF">NLK58_13015</name>
</gene>
<sequence length="67" mass="7148">MMALRRPVFVLRVSTKASIPYIRGKIRMGVTGTGFVQGVDRRPVGATGDDDGLALFKTGYGSTETDG</sequence>
<evidence type="ECO:0000313" key="1">
    <source>
        <dbReference type="EMBL" id="WZF87272.1"/>
    </source>
</evidence>
<name>A0ABZ2VXS5_9GAMM</name>
<organism evidence="1 2">
    <name type="scientific">Marinobacter metalliresistant</name>
    <dbReference type="NCBI Taxonomy" id="2961995"/>
    <lineage>
        <taxon>Bacteria</taxon>
        <taxon>Pseudomonadati</taxon>
        <taxon>Pseudomonadota</taxon>
        <taxon>Gammaproteobacteria</taxon>
        <taxon>Pseudomonadales</taxon>
        <taxon>Marinobacteraceae</taxon>
        <taxon>Marinobacter</taxon>
    </lineage>
</organism>
<keyword evidence="2" id="KW-1185">Reference proteome</keyword>
<proteinExistence type="predicted"/>
<evidence type="ECO:0000313" key="2">
    <source>
        <dbReference type="Proteomes" id="UP001475781"/>
    </source>
</evidence>
<dbReference type="Proteomes" id="UP001475781">
    <property type="component" value="Chromosome"/>
</dbReference>
<accession>A0ABZ2VXS5</accession>